<feature type="domain" description="HTH cro/C1-type" evidence="1">
    <location>
        <begin position="37"/>
        <end position="88"/>
    </location>
</feature>
<evidence type="ECO:0000313" key="2">
    <source>
        <dbReference type="EMBL" id="MCS5716076.1"/>
    </source>
</evidence>
<evidence type="ECO:0000259" key="1">
    <source>
        <dbReference type="PROSITE" id="PS50943"/>
    </source>
</evidence>
<dbReference type="InterPro" id="IPR010982">
    <property type="entry name" value="Lambda_DNA-bd_dom_sf"/>
</dbReference>
<dbReference type="CDD" id="cd00093">
    <property type="entry name" value="HTH_XRE"/>
    <property type="match status" value="1"/>
</dbReference>
<comment type="caution">
    <text evidence="2">The sequence shown here is derived from an EMBL/GenBank/DDBJ whole genome shotgun (WGS) entry which is preliminary data.</text>
</comment>
<sequence>MDARPTSAGAGELGELLRTWRDRLSPLDVGLPAGDTRRAAGLRREELAMLAGLSVDYVVRLEQGRARRPSAQVAAALARTLQLSDAERDHLYVVAGLLPPSAPRCRRTSRPGCSG</sequence>
<name>A0ABT2GIY8_9MICO</name>
<protein>
    <submittedName>
        <fullName evidence="2">Helix-turn-helix domain-containing protein</fullName>
    </submittedName>
</protein>
<dbReference type="PANTHER" id="PTHR35010">
    <property type="entry name" value="BLL4672 PROTEIN-RELATED"/>
    <property type="match status" value="1"/>
</dbReference>
<gene>
    <name evidence="2" type="ORF">NVV95_16140</name>
</gene>
<organism evidence="2 3">
    <name type="scientific">Herbiconiux gentiana</name>
    <dbReference type="NCBI Taxonomy" id="2970912"/>
    <lineage>
        <taxon>Bacteria</taxon>
        <taxon>Bacillati</taxon>
        <taxon>Actinomycetota</taxon>
        <taxon>Actinomycetes</taxon>
        <taxon>Micrococcales</taxon>
        <taxon>Microbacteriaceae</taxon>
        <taxon>Herbiconiux</taxon>
    </lineage>
</organism>
<dbReference type="PANTHER" id="PTHR35010:SF2">
    <property type="entry name" value="BLL4672 PROTEIN"/>
    <property type="match status" value="1"/>
</dbReference>
<reference evidence="2" key="1">
    <citation type="submission" date="2022-08" db="EMBL/GenBank/DDBJ databases">
        <authorList>
            <person name="Deng Y."/>
            <person name="Han X.-F."/>
            <person name="Zhang Y.-Q."/>
        </authorList>
    </citation>
    <scope>NUCLEOTIDE SEQUENCE</scope>
    <source>
        <strain evidence="2">CPCC 205716</strain>
    </source>
</reference>
<dbReference type="RefSeq" id="WP_259487577.1">
    <property type="nucleotide sequence ID" value="NZ_JANTEZ010000008.1"/>
</dbReference>
<proteinExistence type="predicted"/>
<dbReference type="PROSITE" id="PS50943">
    <property type="entry name" value="HTH_CROC1"/>
    <property type="match status" value="1"/>
</dbReference>
<dbReference type="SUPFAM" id="SSF47413">
    <property type="entry name" value="lambda repressor-like DNA-binding domains"/>
    <property type="match status" value="1"/>
</dbReference>
<dbReference type="InterPro" id="IPR001387">
    <property type="entry name" value="Cro/C1-type_HTH"/>
</dbReference>
<dbReference type="Proteomes" id="UP001165580">
    <property type="component" value="Unassembled WGS sequence"/>
</dbReference>
<evidence type="ECO:0000313" key="3">
    <source>
        <dbReference type="Proteomes" id="UP001165580"/>
    </source>
</evidence>
<accession>A0ABT2GIY8</accession>
<dbReference type="Pfam" id="PF13560">
    <property type="entry name" value="HTH_31"/>
    <property type="match status" value="1"/>
</dbReference>
<dbReference type="SMART" id="SM00530">
    <property type="entry name" value="HTH_XRE"/>
    <property type="match status" value="1"/>
</dbReference>
<dbReference type="EMBL" id="JANTEZ010000008">
    <property type="protein sequence ID" value="MCS5716076.1"/>
    <property type="molecule type" value="Genomic_DNA"/>
</dbReference>
<dbReference type="Gene3D" id="1.10.260.40">
    <property type="entry name" value="lambda repressor-like DNA-binding domains"/>
    <property type="match status" value="1"/>
</dbReference>
<keyword evidence="3" id="KW-1185">Reference proteome</keyword>